<evidence type="ECO:0000256" key="7">
    <source>
        <dbReference type="ARBA" id="ARBA00022741"/>
    </source>
</evidence>
<gene>
    <name evidence="16" type="primary">MARS</name>
    <name evidence="16" type="ORF">GWK47_046416</name>
</gene>
<evidence type="ECO:0000256" key="1">
    <source>
        <dbReference type="ARBA" id="ARBA00004496"/>
    </source>
</evidence>
<dbReference type="InterPro" id="IPR029038">
    <property type="entry name" value="MetRS_Zn"/>
</dbReference>
<dbReference type="InterPro" id="IPR014758">
    <property type="entry name" value="Met-tRNA_synth"/>
</dbReference>
<keyword evidence="8 13" id="KW-0067">ATP-binding</keyword>
<dbReference type="GO" id="GO:0017101">
    <property type="term" value="C:aminoacyl-tRNA synthetase multienzyme complex"/>
    <property type="evidence" value="ECO:0007669"/>
    <property type="project" value="TreeGrafter"/>
</dbReference>
<sequence length="992" mass="109170">MRLISIKEHPNGLKILVASVLSGQKVEVALKPGVLDGAVLEASEAGVTYRLQSNSAVLHLLRETEEKQESSRGGKDSGAWLEWDAYHLQPVLAPYLVSVTGGREDKDLRAALQSLLATLATTHPLNAKEVNAASVVLFCSLVPLLSETVTTNLLQEQPSLLTYLTTLRETPPFDECVAKWWPGGSSSLKSWVGQAAPPPSPSHSTLALLKGCPSDAPSRPAPTNPADQAKPVRATVSPESVKEAEKWWHHPSEACPAPKAQNILPVKGESNILVTSALPYVNNVPHLGNIIGCVLSSDCFVRFCRLRGDNVLFVSGTDEYGTATETKAIAEGLTPKQICDKYHVLHSEIYQWFNISFDNFGRTTTQKQTDITQDIFFQLDKNGHISQESVEQLFCGKCERFLADRFVEGSCPHPGCGYEDARGDQCDGCGKLVNAMDLIRPRCKLCSSTPEVRSSNHLFLDLPSIEPKLKTWLTTSSPQWTANAQVICDSWVKDGLKKRCITRDLKWGTPVPKDNFREKVFYVWFDAPIGYISMTACYTDQWRQWWHNPDQVQYYQFMAKDNVPFHSVVFPSTLLGTDEKWTQVTHLIATEYLNYEDSKFSKSRGVGVFGDQAMSSGILSDVWRFYLLYLRPEGQDTSFSWVDLQTKNNSELLNNLGNFIHRSLSFVFKFFGGAIPAACPAGQDFEVMAAINKEVKQYTTTMATNRQREGLRAVLSITRIGNQYIQEQEPYRLVKPDRPPEDRERGATVTAVAANIVALVAVLLEPYMPETAGRIRDLLGNPTQLGRLPQAFTQFLPVGHVIKEPQPLITQLDCELIEKMSKKFGGETKSSKKEINPAEVTRLQALVEAQGSKVRQLKGGGMASKAEVAAEVATLINLKSQLANAQGVEASPAGDKDKKKNKKSGGGAKENIKPPPATQPSSNTPVNEAEVSRLQALVTQQGEKVRALKTSGASKEAVAPEVAVLLDLKQQLAAAQGINLTALTGKDKKKKK</sequence>
<dbReference type="EMBL" id="JACEEZ010011077">
    <property type="protein sequence ID" value="KAG0721471.1"/>
    <property type="molecule type" value="Genomic_DNA"/>
</dbReference>
<feature type="region of interest" description="Disordered" evidence="14">
    <location>
        <begin position="886"/>
        <end position="929"/>
    </location>
</feature>
<evidence type="ECO:0000259" key="15">
    <source>
        <dbReference type="PROSITE" id="PS51185"/>
    </source>
</evidence>
<dbReference type="InterPro" id="IPR015413">
    <property type="entry name" value="Methionyl/Leucyl_tRNA_Synth"/>
</dbReference>
<comment type="subcellular location">
    <subcellularLocation>
        <location evidence="1">Cytoplasm</location>
    </subcellularLocation>
</comment>
<dbReference type="CDD" id="cd00939">
    <property type="entry name" value="MetRS_RNA"/>
    <property type="match status" value="1"/>
</dbReference>
<dbReference type="PRINTS" id="PR01041">
    <property type="entry name" value="TRNASYNTHMET"/>
</dbReference>
<evidence type="ECO:0000313" key="17">
    <source>
        <dbReference type="Proteomes" id="UP000770661"/>
    </source>
</evidence>
<evidence type="ECO:0000256" key="11">
    <source>
        <dbReference type="ARBA" id="ARBA00030904"/>
    </source>
</evidence>
<evidence type="ECO:0000256" key="6">
    <source>
        <dbReference type="ARBA" id="ARBA00022598"/>
    </source>
</evidence>
<comment type="catalytic activity">
    <reaction evidence="12">
        <text>tRNA(Met) + L-methionine + ATP = L-methionyl-tRNA(Met) + AMP + diphosphate</text>
        <dbReference type="Rhea" id="RHEA:13481"/>
        <dbReference type="Rhea" id="RHEA-COMP:9667"/>
        <dbReference type="Rhea" id="RHEA-COMP:9698"/>
        <dbReference type="ChEBI" id="CHEBI:30616"/>
        <dbReference type="ChEBI" id="CHEBI:33019"/>
        <dbReference type="ChEBI" id="CHEBI:57844"/>
        <dbReference type="ChEBI" id="CHEBI:78442"/>
        <dbReference type="ChEBI" id="CHEBI:78530"/>
        <dbReference type="ChEBI" id="CHEBI:456215"/>
        <dbReference type="EC" id="6.1.1.10"/>
    </reaction>
</comment>
<keyword evidence="10 13" id="KW-0030">Aminoacyl-tRNA synthetase</keyword>
<evidence type="ECO:0000256" key="12">
    <source>
        <dbReference type="ARBA" id="ARBA00047364"/>
    </source>
</evidence>
<dbReference type="OrthoDB" id="5844513at2759"/>
<dbReference type="PANTHER" id="PTHR45765">
    <property type="entry name" value="METHIONINE--TRNA LIGASE"/>
    <property type="match status" value="1"/>
</dbReference>
<evidence type="ECO:0000256" key="4">
    <source>
        <dbReference type="ARBA" id="ARBA00018335"/>
    </source>
</evidence>
<reference evidence="16" key="1">
    <citation type="submission" date="2020-07" db="EMBL/GenBank/DDBJ databases">
        <title>The High-quality genome of the commercially important snow crab, Chionoecetes opilio.</title>
        <authorList>
            <person name="Jeong J.-H."/>
            <person name="Ryu S."/>
        </authorList>
    </citation>
    <scope>NUCLEOTIDE SEQUENCE</scope>
    <source>
        <strain evidence="16">MADBK_172401_WGS</strain>
        <tissue evidence="16">Digestive gland</tissue>
    </source>
</reference>
<dbReference type="SUPFAM" id="SSF47060">
    <property type="entry name" value="S15/NS1 RNA-binding domain"/>
    <property type="match status" value="2"/>
</dbReference>
<evidence type="ECO:0000256" key="8">
    <source>
        <dbReference type="ARBA" id="ARBA00022840"/>
    </source>
</evidence>
<dbReference type="InterPro" id="IPR000738">
    <property type="entry name" value="WHEP-TRS_dom"/>
</dbReference>
<dbReference type="Pfam" id="PF09334">
    <property type="entry name" value="tRNA-synt_1g"/>
    <property type="match status" value="1"/>
</dbReference>
<dbReference type="GO" id="GO:0005829">
    <property type="term" value="C:cytosol"/>
    <property type="evidence" value="ECO:0007669"/>
    <property type="project" value="TreeGrafter"/>
</dbReference>
<dbReference type="GO" id="GO:0005524">
    <property type="term" value="F:ATP binding"/>
    <property type="evidence" value="ECO:0007669"/>
    <property type="project" value="UniProtKB-KW"/>
</dbReference>
<dbReference type="InterPro" id="IPR033911">
    <property type="entry name" value="MetRS_core"/>
</dbReference>
<dbReference type="SUPFAM" id="SSF47323">
    <property type="entry name" value="Anticodon-binding domain of a subclass of class I aminoacyl-tRNA synthetases"/>
    <property type="match status" value="1"/>
</dbReference>
<feature type="domain" description="WHEP-TRS" evidence="15">
    <location>
        <begin position="930"/>
        <end position="986"/>
    </location>
</feature>
<keyword evidence="17" id="KW-1185">Reference proteome</keyword>
<dbReference type="PROSITE" id="PS00762">
    <property type="entry name" value="WHEP_TRS_1"/>
    <property type="match status" value="1"/>
</dbReference>
<dbReference type="PANTHER" id="PTHR45765:SF1">
    <property type="entry name" value="METHIONINE--TRNA LIGASE, CYTOPLASMIC"/>
    <property type="match status" value="1"/>
</dbReference>
<name>A0A8J5CUV6_CHIOP</name>
<dbReference type="InterPro" id="IPR014729">
    <property type="entry name" value="Rossmann-like_a/b/a_fold"/>
</dbReference>
<proteinExistence type="inferred from homology"/>
<keyword evidence="7 13" id="KW-0547">Nucleotide-binding</keyword>
<evidence type="ECO:0000313" key="16">
    <source>
        <dbReference type="EMBL" id="KAG0721471.1"/>
    </source>
</evidence>
<dbReference type="Gene3D" id="2.20.28.20">
    <property type="entry name" value="Methionyl-tRNA synthetase, Zn-domain"/>
    <property type="match status" value="1"/>
</dbReference>
<evidence type="ECO:0000256" key="13">
    <source>
        <dbReference type="RuleBase" id="RU363039"/>
    </source>
</evidence>
<dbReference type="CDD" id="cd07957">
    <property type="entry name" value="Anticodon_Ia_Met"/>
    <property type="match status" value="1"/>
</dbReference>
<dbReference type="Gene3D" id="3.40.50.620">
    <property type="entry name" value="HUPs"/>
    <property type="match status" value="1"/>
</dbReference>
<dbReference type="InterPro" id="IPR009068">
    <property type="entry name" value="uS15_NS1_RNA-bd_sf"/>
</dbReference>
<evidence type="ECO:0000256" key="3">
    <source>
        <dbReference type="ARBA" id="ARBA00012838"/>
    </source>
</evidence>
<dbReference type="NCBIfam" id="TIGR00398">
    <property type="entry name" value="metG"/>
    <property type="match status" value="1"/>
</dbReference>
<organism evidence="16 17">
    <name type="scientific">Chionoecetes opilio</name>
    <name type="common">Atlantic snow crab</name>
    <name type="synonym">Cancer opilio</name>
    <dbReference type="NCBI Taxonomy" id="41210"/>
    <lineage>
        <taxon>Eukaryota</taxon>
        <taxon>Metazoa</taxon>
        <taxon>Ecdysozoa</taxon>
        <taxon>Arthropoda</taxon>
        <taxon>Crustacea</taxon>
        <taxon>Multicrustacea</taxon>
        <taxon>Malacostraca</taxon>
        <taxon>Eumalacostraca</taxon>
        <taxon>Eucarida</taxon>
        <taxon>Decapoda</taxon>
        <taxon>Pleocyemata</taxon>
        <taxon>Brachyura</taxon>
        <taxon>Eubrachyura</taxon>
        <taxon>Majoidea</taxon>
        <taxon>Majidae</taxon>
        <taxon>Chionoecetes</taxon>
    </lineage>
</organism>
<dbReference type="InterPro" id="IPR001412">
    <property type="entry name" value="aa-tRNA-synth_I_CS"/>
</dbReference>
<dbReference type="FunFam" id="2.20.28.20:FF:000001">
    <property type="entry name" value="Methionine--tRNA ligase"/>
    <property type="match status" value="1"/>
</dbReference>
<dbReference type="CDD" id="cd00814">
    <property type="entry name" value="MetRS_core"/>
    <property type="match status" value="1"/>
</dbReference>
<dbReference type="EC" id="6.1.1.10" evidence="3"/>
<comment type="similarity">
    <text evidence="2 13">Belongs to the class-I aminoacyl-tRNA synthetase family.</text>
</comment>
<dbReference type="SUPFAM" id="SSF57770">
    <property type="entry name" value="Methionyl-tRNA synthetase (MetRS), Zn-domain"/>
    <property type="match status" value="1"/>
</dbReference>
<dbReference type="Gene3D" id="1.10.287.10">
    <property type="entry name" value="S15/NS1, RNA-binding"/>
    <property type="match status" value="2"/>
</dbReference>
<dbReference type="GO" id="GO:0004825">
    <property type="term" value="F:methionine-tRNA ligase activity"/>
    <property type="evidence" value="ECO:0007669"/>
    <property type="project" value="UniProtKB-EC"/>
</dbReference>
<dbReference type="Gene3D" id="1.20.1050.10">
    <property type="match status" value="1"/>
</dbReference>
<dbReference type="Gene3D" id="3.40.30.10">
    <property type="entry name" value="Glutaredoxin"/>
    <property type="match status" value="1"/>
</dbReference>
<dbReference type="PROSITE" id="PS00178">
    <property type="entry name" value="AA_TRNA_LIGASE_I"/>
    <property type="match status" value="1"/>
</dbReference>
<evidence type="ECO:0000256" key="9">
    <source>
        <dbReference type="ARBA" id="ARBA00022917"/>
    </source>
</evidence>
<keyword evidence="5" id="KW-0963">Cytoplasm</keyword>
<dbReference type="InterPro" id="IPR009080">
    <property type="entry name" value="tRNAsynth_Ia_anticodon-bd"/>
</dbReference>
<dbReference type="NCBIfam" id="NF001100">
    <property type="entry name" value="PRK00133.1"/>
    <property type="match status" value="1"/>
</dbReference>
<evidence type="ECO:0000256" key="2">
    <source>
        <dbReference type="ARBA" id="ARBA00005594"/>
    </source>
</evidence>
<evidence type="ECO:0000256" key="5">
    <source>
        <dbReference type="ARBA" id="ARBA00022490"/>
    </source>
</evidence>
<evidence type="ECO:0000256" key="14">
    <source>
        <dbReference type="SAM" id="MobiDB-lite"/>
    </source>
</evidence>
<feature type="domain" description="WHEP-TRS" evidence="15">
    <location>
        <begin position="839"/>
        <end position="896"/>
    </location>
</feature>
<dbReference type="SUPFAM" id="SSF52374">
    <property type="entry name" value="Nucleotidylyl transferase"/>
    <property type="match status" value="1"/>
</dbReference>
<dbReference type="InterPro" id="IPR023458">
    <property type="entry name" value="Met-tRNA_ligase_1"/>
</dbReference>
<dbReference type="HAMAP" id="MF_00098">
    <property type="entry name" value="Met_tRNA_synth_type1"/>
    <property type="match status" value="1"/>
</dbReference>
<dbReference type="Proteomes" id="UP000770661">
    <property type="component" value="Unassembled WGS sequence"/>
</dbReference>
<dbReference type="SMART" id="SM00991">
    <property type="entry name" value="WHEP-TRS"/>
    <property type="match status" value="2"/>
</dbReference>
<dbReference type="AlphaFoldDB" id="A0A8J5CUV6"/>
<dbReference type="PROSITE" id="PS51185">
    <property type="entry name" value="WHEP_TRS_2"/>
    <property type="match status" value="2"/>
</dbReference>
<evidence type="ECO:0000256" key="10">
    <source>
        <dbReference type="ARBA" id="ARBA00023146"/>
    </source>
</evidence>
<keyword evidence="6 13" id="KW-0436">Ligase</keyword>
<dbReference type="Pfam" id="PF00458">
    <property type="entry name" value="WHEP-TRS"/>
    <property type="match status" value="2"/>
</dbReference>
<comment type="caution">
    <text evidence="16">The sequence shown here is derived from an EMBL/GenBank/DDBJ whole genome shotgun (WGS) entry which is preliminary data.</text>
</comment>
<keyword evidence="9 13" id="KW-0648">Protein biosynthesis</keyword>
<dbReference type="InterPro" id="IPR041872">
    <property type="entry name" value="Anticodon_Met"/>
</dbReference>
<protein>
    <recommendedName>
        <fullName evidence="4">Methionine--tRNA ligase, cytoplasmic</fullName>
        <ecNumber evidence="3">6.1.1.10</ecNumber>
    </recommendedName>
    <alternativeName>
        <fullName evidence="11">Methionyl-tRNA synthetase</fullName>
    </alternativeName>
</protein>
<dbReference type="Gene3D" id="1.10.730.10">
    <property type="entry name" value="Isoleucyl-tRNA Synthetase, Domain 1"/>
    <property type="match status" value="1"/>
</dbReference>
<dbReference type="GO" id="GO:0006431">
    <property type="term" value="P:methionyl-tRNA aminoacylation"/>
    <property type="evidence" value="ECO:0007669"/>
    <property type="project" value="InterPro"/>
</dbReference>
<feature type="region of interest" description="Disordered" evidence="14">
    <location>
        <begin position="211"/>
        <end position="236"/>
    </location>
</feature>
<dbReference type="Pfam" id="PF19303">
    <property type="entry name" value="Anticodon_3"/>
    <property type="match status" value="1"/>
</dbReference>
<accession>A0A8J5CUV6</accession>